<organism evidence="7 8">
    <name type="scientific">Ligilactobacillus salivarius</name>
    <dbReference type="NCBI Taxonomy" id="1624"/>
    <lineage>
        <taxon>Bacteria</taxon>
        <taxon>Bacillati</taxon>
        <taxon>Bacillota</taxon>
        <taxon>Bacilli</taxon>
        <taxon>Lactobacillales</taxon>
        <taxon>Lactobacillaceae</taxon>
        <taxon>Ligilactobacillus</taxon>
    </lineage>
</organism>
<keyword evidence="3" id="KW-0808">Transferase</keyword>
<comment type="caution">
    <text evidence="7">The sequence shown here is derived from an EMBL/GenBank/DDBJ whole genome shotgun (WGS) entry which is preliminary data.</text>
</comment>
<dbReference type="GO" id="GO:0009307">
    <property type="term" value="P:DNA restriction-modification system"/>
    <property type="evidence" value="ECO:0007669"/>
    <property type="project" value="UniProtKB-KW"/>
</dbReference>
<dbReference type="PANTHER" id="PTHR33841">
    <property type="entry name" value="DNA METHYLTRANSFERASE YEEA-RELATED"/>
    <property type="match status" value="1"/>
</dbReference>
<evidence type="ECO:0000256" key="1">
    <source>
        <dbReference type="ARBA" id="ARBA00011900"/>
    </source>
</evidence>
<name>A0A1V9QQD5_9LACO</name>
<sequence>MVTLEKCDDEEACKNNTVTVLKGFNDASEFLSSGSHVTKYSTKQEDILKDPTYSLVLDDAIGEHIRMAEKTLGDLANCVTGIYTGDNKKFLALSTKKGAKNASGYKIIESDKVEVHIHSIEGISNGKEYVPLVKGSSETKYRRVQNPWLIKWSKEDILHYNNDKKARFQNSQYYFNHGIAVPMVKSKVIRATEMNGMVFDQSIVGVFPKQKKYFNFILGLLNSDYGNKLIHLINPTANNSANYLKKIPINIPTDVQLVKIDKLVNKLKEQPNNEGFQNSLNQIFEEIYK</sequence>
<evidence type="ECO:0000313" key="7">
    <source>
        <dbReference type="EMBL" id="OQQ83045.1"/>
    </source>
</evidence>
<proteinExistence type="predicted"/>
<reference evidence="7 8" key="1">
    <citation type="submission" date="2017-03" db="EMBL/GenBank/DDBJ databases">
        <title>Phylogenomics and comparative genomics of Lactobacillus salivarius, a mammalian gut commensal.</title>
        <authorList>
            <person name="Harris H.M."/>
        </authorList>
    </citation>
    <scope>NUCLEOTIDE SEQUENCE [LARGE SCALE GENOMIC DNA]</scope>
    <source>
        <strain evidence="7 8">LMG 14477</strain>
    </source>
</reference>
<dbReference type="PANTHER" id="PTHR33841:SF6">
    <property type="entry name" value="TYPE II METHYLTRANSFERASE M.HINDII"/>
    <property type="match status" value="1"/>
</dbReference>
<protein>
    <recommendedName>
        <fullName evidence="1">site-specific DNA-methyltransferase (adenine-specific)</fullName>
        <ecNumber evidence="1">2.1.1.72</ecNumber>
    </recommendedName>
</protein>
<evidence type="ECO:0000313" key="8">
    <source>
        <dbReference type="Proteomes" id="UP000192638"/>
    </source>
</evidence>
<evidence type="ECO:0000256" key="5">
    <source>
        <dbReference type="ARBA" id="ARBA00023125"/>
    </source>
</evidence>
<comment type="catalytic activity">
    <reaction evidence="6">
        <text>a 2'-deoxyadenosine in DNA + S-adenosyl-L-methionine = an N(6)-methyl-2'-deoxyadenosine in DNA + S-adenosyl-L-homocysteine + H(+)</text>
        <dbReference type="Rhea" id="RHEA:15197"/>
        <dbReference type="Rhea" id="RHEA-COMP:12418"/>
        <dbReference type="Rhea" id="RHEA-COMP:12419"/>
        <dbReference type="ChEBI" id="CHEBI:15378"/>
        <dbReference type="ChEBI" id="CHEBI:57856"/>
        <dbReference type="ChEBI" id="CHEBI:59789"/>
        <dbReference type="ChEBI" id="CHEBI:90615"/>
        <dbReference type="ChEBI" id="CHEBI:90616"/>
        <dbReference type="EC" id="2.1.1.72"/>
    </reaction>
</comment>
<evidence type="ECO:0000256" key="6">
    <source>
        <dbReference type="ARBA" id="ARBA00047942"/>
    </source>
</evidence>
<gene>
    <name evidence="7" type="ORF">B6U60_06565</name>
</gene>
<dbReference type="InterPro" id="IPR050953">
    <property type="entry name" value="N4_N6_ade-DNA_methylase"/>
</dbReference>
<dbReference type="EC" id="2.1.1.72" evidence="1"/>
<evidence type="ECO:0000256" key="2">
    <source>
        <dbReference type="ARBA" id="ARBA00022603"/>
    </source>
</evidence>
<dbReference type="AlphaFoldDB" id="A0A1V9QQD5"/>
<dbReference type="EMBL" id="NBEB01000061">
    <property type="protein sequence ID" value="OQQ83045.1"/>
    <property type="molecule type" value="Genomic_DNA"/>
</dbReference>
<accession>A0A1V9QQD5</accession>
<dbReference type="GO" id="GO:0032259">
    <property type="term" value="P:methylation"/>
    <property type="evidence" value="ECO:0007669"/>
    <property type="project" value="UniProtKB-KW"/>
</dbReference>
<keyword evidence="5" id="KW-0238">DNA-binding</keyword>
<evidence type="ECO:0000256" key="3">
    <source>
        <dbReference type="ARBA" id="ARBA00022679"/>
    </source>
</evidence>
<dbReference type="GO" id="GO:0003677">
    <property type="term" value="F:DNA binding"/>
    <property type="evidence" value="ECO:0007669"/>
    <property type="project" value="UniProtKB-KW"/>
</dbReference>
<keyword evidence="4" id="KW-0680">Restriction system</keyword>
<evidence type="ECO:0000256" key="4">
    <source>
        <dbReference type="ARBA" id="ARBA00022747"/>
    </source>
</evidence>
<dbReference type="Proteomes" id="UP000192638">
    <property type="component" value="Unassembled WGS sequence"/>
</dbReference>
<dbReference type="GO" id="GO:0009007">
    <property type="term" value="F:site-specific DNA-methyltransferase (adenine-specific) activity"/>
    <property type="evidence" value="ECO:0007669"/>
    <property type="project" value="UniProtKB-EC"/>
</dbReference>
<keyword evidence="2" id="KW-0489">Methyltransferase</keyword>